<organism evidence="2">
    <name type="scientific">Perkinsus marinus (strain ATCC 50983 / TXsc)</name>
    <dbReference type="NCBI Taxonomy" id="423536"/>
    <lineage>
        <taxon>Eukaryota</taxon>
        <taxon>Sar</taxon>
        <taxon>Alveolata</taxon>
        <taxon>Perkinsozoa</taxon>
        <taxon>Perkinsea</taxon>
        <taxon>Perkinsida</taxon>
        <taxon>Perkinsidae</taxon>
        <taxon>Perkinsus</taxon>
    </lineage>
</organism>
<sequence>FHTTISWTFGNTLETLTADGVDRSKKGSKKEAVRKLMRTLPQHEKSLGVMWKQMAGTLAKLLG</sequence>
<dbReference type="RefSeq" id="XP_002784892.1">
    <property type="nucleotide sequence ID" value="XM_002784846.1"/>
</dbReference>
<keyword evidence="2" id="KW-1185">Reference proteome</keyword>
<gene>
    <name evidence="1" type="ORF">Pmar_PMAR000296</name>
</gene>
<name>C5KFQ4_PERM5</name>
<evidence type="ECO:0000313" key="1">
    <source>
        <dbReference type="EMBL" id="EER16688.1"/>
    </source>
</evidence>
<accession>C5KFQ4</accession>
<protein>
    <submittedName>
        <fullName evidence="1">Uncharacterized protein</fullName>
    </submittedName>
</protein>
<dbReference type="EMBL" id="GG672820">
    <property type="protein sequence ID" value="EER16688.1"/>
    <property type="molecule type" value="Genomic_DNA"/>
</dbReference>
<reference evidence="1 2" key="1">
    <citation type="submission" date="2008-07" db="EMBL/GenBank/DDBJ databases">
        <authorList>
            <person name="El-Sayed N."/>
            <person name="Caler E."/>
            <person name="Inman J."/>
            <person name="Amedeo P."/>
            <person name="Hass B."/>
            <person name="Wortman J."/>
        </authorList>
    </citation>
    <scope>NUCLEOTIDE SEQUENCE [LARGE SCALE GENOMIC DNA]</scope>
    <source>
        <strain evidence="2">ATCC 50983 / TXsc</strain>
    </source>
</reference>
<proteinExistence type="predicted"/>
<feature type="non-terminal residue" evidence="1">
    <location>
        <position position="1"/>
    </location>
</feature>
<dbReference type="AlphaFoldDB" id="C5KFQ4"/>
<feature type="non-terminal residue" evidence="1">
    <location>
        <position position="63"/>
    </location>
</feature>
<dbReference type="GeneID" id="9063800"/>
<dbReference type="InParanoid" id="C5KFQ4"/>
<dbReference type="Proteomes" id="UP000007800">
    <property type="component" value="Unassembled WGS sequence"/>
</dbReference>
<evidence type="ECO:0000313" key="2">
    <source>
        <dbReference type="Proteomes" id="UP000007800"/>
    </source>
</evidence>